<dbReference type="GO" id="GO:0046872">
    <property type="term" value="F:metal ion binding"/>
    <property type="evidence" value="ECO:0007669"/>
    <property type="project" value="UniProtKB-KW"/>
</dbReference>
<feature type="non-terminal residue" evidence="20">
    <location>
        <position position="800"/>
    </location>
</feature>
<evidence type="ECO:0000256" key="17">
    <source>
        <dbReference type="ARBA" id="ARBA00023180"/>
    </source>
</evidence>
<evidence type="ECO:0000256" key="13">
    <source>
        <dbReference type="ARBA" id="ARBA00022989"/>
    </source>
</evidence>
<dbReference type="UniPathway" id="UPA00755"/>
<comment type="subcellular location">
    <subcellularLocation>
        <location evidence="2">Endoplasmic reticulum membrane</location>
        <topology evidence="2">Single-pass type II membrane protein</topology>
    </subcellularLocation>
    <subcellularLocation>
        <location evidence="1">Golgi apparatus membrane</location>
        <topology evidence="1">Single-pass type II membrane protein</topology>
    </subcellularLocation>
</comment>
<evidence type="ECO:0000256" key="5">
    <source>
        <dbReference type="ARBA" id="ARBA00010195"/>
    </source>
</evidence>
<dbReference type="OrthoDB" id="6285875at2759"/>
<dbReference type="PANTHER" id="PTHR46025">
    <property type="entry name" value="XYLOSYLTRANSFERASE OXT"/>
    <property type="match status" value="1"/>
</dbReference>
<evidence type="ECO:0000256" key="8">
    <source>
        <dbReference type="ARBA" id="ARBA00022679"/>
    </source>
</evidence>
<keyword evidence="15" id="KW-0472">Membrane</keyword>
<evidence type="ECO:0000256" key="9">
    <source>
        <dbReference type="ARBA" id="ARBA00022692"/>
    </source>
</evidence>
<keyword evidence="13" id="KW-1133">Transmembrane helix</keyword>
<keyword evidence="21" id="KW-1185">Reference proteome</keyword>
<comment type="catalytic activity">
    <reaction evidence="19">
        <text>UDP-alpha-D-xylose + L-seryl-[protein] = 3-O-(beta-D-xylosyl)-L-seryl-[protein] + UDP + H(+)</text>
        <dbReference type="Rhea" id="RHEA:50192"/>
        <dbReference type="Rhea" id="RHEA-COMP:9863"/>
        <dbReference type="Rhea" id="RHEA-COMP:12567"/>
        <dbReference type="ChEBI" id="CHEBI:15378"/>
        <dbReference type="ChEBI" id="CHEBI:29999"/>
        <dbReference type="ChEBI" id="CHEBI:57632"/>
        <dbReference type="ChEBI" id="CHEBI:58223"/>
        <dbReference type="ChEBI" id="CHEBI:132085"/>
        <dbReference type="EC" id="2.4.2.26"/>
    </reaction>
</comment>
<comment type="pathway">
    <text evidence="3">Glycan metabolism; chondroitin sulfate biosynthesis.</text>
</comment>
<dbReference type="EC" id="2.4.2.26" evidence="6"/>
<evidence type="ECO:0000256" key="4">
    <source>
        <dbReference type="ARBA" id="ARBA00005093"/>
    </source>
</evidence>
<keyword evidence="9" id="KW-0812">Transmembrane</keyword>
<keyword evidence="11" id="KW-0256">Endoplasmic reticulum</keyword>
<evidence type="ECO:0000256" key="18">
    <source>
        <dbReference type="ARBA" id="ARBA00042865"/>
    </source>
</evidence>
<keyword evidence="8" id="KW-0808">Transferase</keyword>
<keyword evidence="16" id="KW-1015">Disulfide bond</keyword>
<evidence type="ECO:0000256" key="10">
    <source>
        <dbReference type="ARBA" id="ARBA00022723"/>
    </source>
</evidence>
<keyword evidence="7" id="KW-0328">Glycosyltransferase</keyword>
<evidence type="ECO:0000256" key="6">
    <source>
        <dbReference type="ARBA" id="ARBA00011972"/>
    </source>
</evidence>
<dbReference type="GO" id="GO:0050650">
    <property type="term" value="P:chondroitin sulfate proteoglycan biosynthetic process"/>
    <property type="evidence" value="ECO:0007669"/>
    <property type="project" value="TreeGrafter"/>
</dbReference>
<evidence type="ECO:0000313" key="20">
    <source>
        <dbReference type="EMBL" id="CAH1785101.1"/>
    </source>
</evidence>
<keyword evidence="10" id="KW-0479">Metal-binding</keyword>
<evidence type="ECO:0000313" key="21">
    <source>
        <dbReference type="Proteomes" id="UP000749559"/>
    </source>
</evidence>
<keyword evidence="17" id="KW-0325">Glycoprotein</keyword>
<organism evidence="20 21">
    <name type="scientific">Owenia fusiformis</name>
    <name type="common">Polychaete worm</name>
    <dbReference type="NCBI Taxonomy" id="6347"/>
    <lineage>
        <taxon>Eukaryota</taxon>
        <taxon>Metazoa</taxon>
        <taxon>Spiralia</taxon>
        <taxon>Lophotrochozoa</taxon>
        <taxon>Annelida</taxon>
        <taxon>Polychaeta</taxon>
        <taxon>Sedentaria</taxon>
        <taxon>Canalipalpata</taxon>
        <taxon>Sabellida</taxon>
        <taxon>Oweniida</taxon>
        <taxon>Oweniidae</taxon>
        <taxon>Owenia</taxon>
    </lineage>
</organism>
<comment type="caution">
    <text evidence="20">The sequence shown here is derived from an EMBL/GenBank/DDBJ whole genome shotgun (WGS) entry which is preliminary data.</text>
</comment>
<sequence>MVKVCETEMKVFVWFILMTLSKRSYLLEPNLTNLIYEEENTGLYKIRSYTIHETDLRTTLLCPKSYFISKISFHFSVKKGNSSATYTPVHIFSMKTFEKNMKLGTNATDGLNKEGRCDTLEQCIGYQACLFRFSNEFCKNDPVPNYRKTLQLSITCEQDQPEGFETWNRNVQIRNDYEQVPDVIDHMVQKRYNVMYLQYKTKLEEGLRNYEDTYIKSVETKEEEVFDVKCTDIAQSRFMGNCGAIQSTTEDLAGLSMWTTLGRTLTAECRKEQLQIYCAYLLNRQGQCLPPFLIREQPSSSDVKISKDLLNERSMPHNGDRPVLTNFKKVYADPYMELIPARLGFFILTHKAQESLMQLLGQIMRPQHFYVIHVDQTQDALRESIALSIKDKYPDWNNIRIIPKYRSFAATWGSYEIMRAQLECIEELLRMGIWDFAVNLSGLDLAIRSVDDLSFTLAPFRGRTFMRLNRPIDYTKDRPVVNVWHKCDGHVYNITWREPRQEKIYSASNWGIYAREFTDYLVSQQKEEKMTKFHFFLQTSFIPDETFIPSILQQSKFNSTYAHGTMHHMNHFGGNNINNLCRHSDDVDYCGKGPETFKPEHIPDIQAHSHWYFFARKFSGDSNDATRLSVISDLNRDTYTKAMLDILTDDLIQYMTNAMIAKLHLEHKDFSLVKVNSVRVLPRPIGGNPCCEVPHQRGLQSVHEYAYWLEAEVAVGDDLRTARGLLEPYMAHRCYPLGHIRAIHLTTRQNKLSKGKPSPDKREYPIPYDPAGGDIIWLTLYLNVAETSQVCHDHFKRTFE</sequence>
<dbReference type="GO" id="GO:0015012">
    <property type="term" value="P:heparan sulfate proteoglycan biosynthetic process"/>
    <property type="evidence" value="ECO:0007669"/>
    <property type="project" value="UniProtKB-UniPathway"/>
</dbReference>
<dbReference type="GO" id="GO:0005789">
    <property type="term" value="C:endoplasmic reticulum membrane"/>
    <property type="evidence" value="ECO:0007669"/>
    <property type="project" value="UniProtKB-SubCell"/>
</dbReference>
<evidence type="ECO:0000256" key="11">
    <source>
        <dbReference type="ARBA" id="ARBA00022824"/>
    </source>
</evidence>
<gene>
    <name evidence="20" type="ORF">OFUS_LOCUS11207</name>
</gene>
<evidence type="ECO:0000256" key="1">
    <source>
        <dbReference type="ARBA" id="ARBA00004323"/>
    </source>
</evidence>
<dbReference type="GO" id="GO:0000139">
    <property type="term" value="C:Golgi membrane"/>
    <property type="evidence" value="ECO:0007669"/>
    <property type="project" value="UniProtKB-SubCell"/>
</dbReference>
<protein>
    <recommendedName>
        <fullName evidence="6">protein xylosyltransferase</fullName>
        <ecNumber evidence="6">2.4.2.26</ecNumber>
    </recommendedName>
    <alternativeName>
        <fullName evidence="18">Peptide O-xylosyltransferase</fullName>
    </alternativeName>
</protein>
<name>A0A8J1XF90_OWEFU</name>
<dbReference type="AlphaFoldDB" id="A0A8J1XF90"/>
<comment type="pathway">
    <text evidence="4">Glycan metabolism; heparan sulfate biosynthesis.</text>
</comment>
<dbReference type="EMBL" id="CAIIXF020000005">
    <property type="protein sequence ID" value="CAH1785101.1"/>
    <property type="molecule type" value="Genomic_DNA"/>
</dbReference>
<evidence type="ECO:0000256" key="12">
    <source>
        <dbReference type="ARBA" id="ARBA00022968"/>
    </source>
</evidence>
<proteinExistence type="inferred from homology"/>
<keyword evidence="14" id="KW-0333">Golgi apparatus</keyword>
<evidence type="ECO:0000256" key="7">
    <source>
        <dbReference type="ARBA" id="ARBA00022676"/>
    </source>
</evidence>
<evidence type="ECO:0000256" key="2">
    <source>
        <dbReference type="ARBA" id="ARBA00004648"/>
    </source>
</evidence>
<dbReference type="Proteomes" id="UP000749559">
    <property type="component" value="Unassembled WGS sequence"/>
</dbReference>
<dbReference type="UniPathway" id="UPA00756"/>
<evidence type="ECO:0000256" key="16">
    <source>
        <dbReference type="ARBA" id="ARBA00023157"/>
    </source>
</evidence>
<evidence type="ECO:0000256" key="19">
    <source>
        <dbReference type="ARBA" id="ARBA00047847"/>
    </source>
</evidence>
<dbReference type="Pfam" id="PF02485">
    <property type="entry name" value="Branch"/>
    <property type="match status" value="1"/>
</dbReference>
<evidence type="ECO:0000256" key="14">
    <source>
        <dbReference type="ARBA" id="ARBA00023034"/>
    </source>
</evidence>
<dbReference type="PANTHER" id="PTHR46025:SF3">
    <property type="entry name" value="XYLOSYLTRANSFERASE OXT"/>
    <property type="match status" value="1"/>
</dbReference>
<reference evidence="20" key="1">
    <citation type="submission" date="2022-03" db="EMBL/GenBank/DDBJ databases">
        <authorList>
            <person name="Martin C."/>
        </authorList>
    </citation>
    <scope>NUCLEOTIDE SEQUENCE</scope>
</reference>
<dbReference type="InterPro" id="IPR043538">
    <property type="entry name" value="XYLT"/>
</dbReference>
<evidence type="ECO:0000256" key="15">
    <source>
        <dbReference type="ARBA" id="ARBA00023136"/>
    </source>
</evidence>
<dbReference type="InterPro" id="IPR003406">
    <property type="entry name" value="Glyco_trans_14"/>
</dbReference>
<accession>A0A8J1XF90</accession>
<dbReference type="GO" id="GO:0030158">
    <property type="term" value="F:protein xylosyltransferase activity"/>
    <property type="evidence" value="ECO:0007669"/>
    <property type="project" value="UniProtKB-EC"/>
</dbReference>
<evidence type="ECO:0000256" key="3">
    <source>
        <dbReference type="ARBA" id="ARBA00004840"/>
    </source>
</evidence>
<comment type="similarity">
    <text evidence="5">Belongs to the glycosyltransferase 14 family. XylT subfamily.</text>
</comment>
<keyword evidence="12" id="KW-0735">Signal-anchor</keyword>